<feature type="compositionally biased region" description="Polar residues" evidence="5">
    <location>
        <begin position="197"/>
        <end position="220"/>
    </location>
</feature>
<feature type="region of interest" description="Disordered" evidence="5">
    <location>
        <begin position="161"/>
        <end position="259"/>
    </location>
</feature>
<evidence type="ECO:0000256" key="2">
    <source>
        <dbReference type="ARBA" id="ARBA00022448"/>
    </source>
</evidence>
<dbReference type="Gene3D" id="2.30.29.30">
    <property type="entry name" value="Pleckstrin-homology domain (PH domain)/Phosphotyrosine-binding domain (PTB)"/>
    <property type="match status" value="1"/>
</dbReference>
<evidence type="ECO:0000256" key="3">
    <source>
        <dbReference type="ARBA" id="ARBA00022583"/>
    </source>
</evidence>
<keyword evidence="3" id="KW-0254">Endocytosis</keyword>
<comment type="similarity">
    <text evidence="1">Belongs to the NECAP family.</text>
</comment>
<sequence>MAEYERVLCIKNELFVYRIPARTTNRGYRASEWTLDKPDWTGRIRVVAKGDALIIKLEDRNSGELFAKCPVDAYPGTAIEQVLDSSRYFVIRIQEDSGRSAFIGIGFSDRGDSFDLLVTMQDHFRGLQRQELQEKEEKQYATTPKLDLSLKEGQTMKLNIATKSLQSKPRPKHTQGSGVGLLPPPPRLQPPAEAPVSATQAAVTPETISTTNSSQANSVNPLLDFDNSFSGTNSAKPSTTDAGWGVDGNDPWGDFTSAT</sequence>
<dbReference type="Proteomes" id="UP001209878">
    <property type="component" value="Unassembled WGS sequence"/>
</dbReference>
<evidence type="ECO:0000313" key="7">
    <source>
        <dbReference type="EMBL" id="KAK2192822.1"/>
    </source>
</evidence>
<proteinExistence type="inferred from homology"/>
<dbReference type="FunFam" id="2.30.29.30:FF:000064">
    <property type="entry name" value="Adaptin ear-binding coat-associated protein 1"/>
    <property type="match status" value="1"/>
</dbReference>
<organism evidence="7 8">
    <name type="scientific">Ridgeia piscesae</name>
    <name type="common">Tubeworm</name>
    <dbReference type="NCBI Taxonomy" id="27915"/>
    <lineage>
        <taxon>Eukaryota</taxon>
        <taxon>Metazoa</taxon>
        <taxon>Spiralia</taxon>
        <taxon>Lophotrochozoa</taxon>
        <taxon>Annelida</taxon>
        <taxon>Polychaeta</taxon>
        <taxon>Sedentaria</taxon>
        <taxon>Canalipalpata</taxon>
        <taxon>Sabellida</taxon>
        <taxon>Siboglinidae</taxon>
        <taxon>Ridgeia</taxon>
    </lineage>
</organism>
<dbReference type="GO" id="GO:0030125">
    <property type="term" value="C:clathrin vesicle coat"/>
    <property type="evidence" value="ECO:0007669"/>
    <property type="project" value="TreeGrafter"/>
</dbReference>
<dbReference type="PANTHER" id="PTHR12847">
    <property type="entry name" value="ATP-BINDING CASSETTE ABC TRANSPORTER-RELATED"/>
    <property type="match status" value="1"/>
</dbReference>
<feature type="compositionally biased region" description="Polar residues" evidence="5">
    <location>
        <begin position="227"/>
        <end position="241"/>
    </location>
</feature>
<evidence type="ECO:0000256" key="5">
    <source>
        <dbReference type="SAM" id="MobiDB-lite"/>
    </source>
</evidence>
<dbReference type="PANTHER" id="PTHR12847:SF9">
    <property type="entry name" value="NECAP-LIKE PROTEIN CG9132"/>
    <property type="match status" value="1"/>
</dbReference>
<keyword evidence="4" id="KW-0653">Protein transport</keyword>
<keyword evidence="8" id="KW-1185">Reference proteome</keyword>
<feature type="compositionally biased region" description="Pro residues" evidence="5">
    <location>
        <begin position="182"/>
        <end position="193"/>
    </location>
</feature>
<dbReference type="CDD" id="cd13228">
    <property type="entry name" value="PHear_NECAP"/>
    <property type="match status" value="1"/>
</dbReference>
<name>A0AAD9UKQ2_RIDPI</name>
<evidence type="ECO:0000259" key="6">
    <source>
        <dbReference type="Pfam" id="PF07933"/>
    </source>
</evidence>
<dbReference type="InterPro" id="IPR011993">
    <property type="entry name" value="PH-like_dom_sf"/>
</dbReference>
<feature type="domain" description="NECAP PHear" evidence="6">
    <location>
        <begin position="4"/>
        <end position="160"/>
    </location>
</feature>
<dbReference type="AlphaFoldDB" id="A0AAD9UKQ2"/>
<dbReference type="GO" id="GO:0006897">
    <property type="term" value="P:endocytosis"/>
    <property type="evidence" value="ECO:0007669"/>
    <property type="project" value="UniProtKB-KW"/>
</dbReference>
<dbReference type="GO" id="GO:0015031">
    <property type="term" value="P:protein transport"/>
    <property type="evidence" value="ECO:0007669"/>
    <property type="project" value="UniProtKB-KW"/>
</dbReference>
<evidence type="ECO:0000313" key="8">
    <source>
        <dbReference type="Proteomes" id="UP001209878"/>
    </source>
</evidence>
<reference evidence="7" key="1">
    <citation type="journal article" date="2023" name="Mol. Biol. Evol.">
        <title>Third-Generation Sequencing Reveals the Adaptive Role of the Epigenome in Three Deep-Sea Polychaetes.</title>
        <authorList>
            <person name="Perez M."/>
            <person name="Aroh O."/>
            <person name="Sun Y."/>
            <person name="Lan Y."/>
            <person name="Juniper S.K."/>
            <person name="Young C.R."/>
            <person name="Angers B."/>
            <person name="Qian P.Y."/>
        </authorList>
    </citation>
    <scope>NUCLEOTIDE SEQUENCE</scope>
    <source>
        <strain evidence="7">R07B-5</strain>
    </source>
</reference>
<dbReference type="EMBL" id="JAODUO010000022">
    <property type="protein sequence ID" value="KAK2192822.1"/>
    <property type="molecule type" value="Genomic_DNA"/>
</dbReference>
<dbReference type="InterPro" id="IPR012466">
    <property type="entry name" value="NECAP_PHear"/>
</dbReference>
<comment type="caution">
    <text evidence="7">The sequence shown here is derived from an EMBL/GenBank/DDBJ whole genome shotgun (WGS) entry which is preliminary data.</text>
</comment>
<protein>
    <recommendedName>
        <fullName evidence="6">NECAP PHear domain-containing protein</fullName>
    </recommendedName>
</protein>
<evidence type="ECO:0000256" key="1">
    <source>
        <dbReference type="ARBA" id="ARBA00007736"/>
    </source>
</evidence>
<keyword evidence="2" id="KW-0813">Transport</keyword>
<accession>A0AAD9UKQ2</accession>
<gene>
    <name evidence="7" type="ORF">NP493_22g06036</name>
</gene>
<dbReference type="Pfam" id="PF07933">
    <property type="entry name" value="DUF1681"/>
    <property type="match status" value="1"/>
</dbReference>
<dbReference type="SUPFAM" id="SSF50729">
    <property type="entry name" value="PH domain-like"/>
    <property type="match status" value="1"/>
</dbReference>
<evidence type="ECO:0000256" key="4">
    <source>
        <dbReference type="ARBA" id="ARBA00022927"/>
    </source>
</evidence>